<dbReference type="GO" id="GO:0000981">
    <property type="term" value="F:DNA-binding transcription factor activity, RNA polymerase II-specific"/>
    <property type="evidence" value="ECO:0007669"/>
    <property type="project" value="TreeGrafter"/>
</dbReference>
<dbReference type="EMBL" id="JABFUD020000007">
    <property type="protein sequence ID" value="KAI5077512.1"/>
    <property type="molecule type" value="Genomic_DNA"/>
</dbReference>
<evidence type="ECO:0000256" key="2">
    <source>
        <dbReference type="ARBA" id="ARBA00022737"/>
    </source>
</evidence>
<proteinExistence type="predicted"/>
<sequence>MGFCDENMEPAGEPTLPSNPPNAQLSRTPKWFKQWVPCDTVLNQGKLTLLKWVNDDILKSIEDKNPEAEKEPEEEYEVLYLCTFEGCGKAFTEQSALRKHSNVHGEKQFICHYEGCGKRFMDSSKLKRHFLTHTGERHFVCPVDGCGKAFSLDFNLRSHMRTHTQENYHVCPFEDCGKRYAHEYKLRAHLRTYHAKVLPPDVKLAPPPLPPSLEKEIKIQKTAAAASTAASLERPFACPYKGCDKRYIHEYKLNLHLRKEHVNESLPEATNQTGRKAAADEDMDEGYEKDPKGGSVHGAGRGKLRFVSKPPTPKVVKRKWPNVAPSELNMRVPPAGLPAMQKELAQRDYHADSEETEEEDGEDTEDESVGRIMHGGMGYEDDEQTEDDMD</sequence>
<dbReference type="PROSITE" id="PS00028">
    <property type="entry name" value="ZINC_FINGER_C2H2_1"/>
    <property type="match status" value="5"/>
</dbReference>
<dbReference type="GO" id="GO:0005667">
    <property type="term" value="C:transcription regulator complex"/>
    <property type="evidence" value="ECO:0007669"/>
    <property type="project" value="TreeGrafter"/>
</dbReference>
<evidence type="ECO:0000256" key="3">
    <source>
        <dbReference type="ARBA" id="ARBA00022771"/>
    </source>
</evidence>
<feature type="compositionally biased region" description="Basic and acidic residues" evidence="7">
    <location>
        <begin position="344"/>
        <end position="353"/>
    </location>
</feature>
<evidence type="ECO:0000259" key="8">
    <source>
        <dbReference type="PROSITE" id="PS50157"/>
    </source>
</evidence>
<feature type="region of interest" description="Disordered" evidence="7">
    <location>
        <begin position="1"/>
        <end position="23"/>
    </location>
</feature>
<evidence type="ECO:0000256" key="5">
    <source>
        <dbReference type="ARBA" id="ARBA00023159"/>
    </source>
</evidence>
<keyword evidence="10" id="KW-1185">Reference proteome</keyword>
<name>A0A9D4ZKT7_ADICA</name>
<evidence type="ECO:0000256" key="7">
    <source>
        <dbReference type="SAM" id="MobiDB-lite"/>
    </source>
</evidence>
<evidence type="ECO:0000313" key="10">
    <source>
        <dbReference type="Proteomes" id="UP000886520"/>
    </source>
</evidence>
<dbReference type="SMART" id="SM00355">
    <property type="entry name" value="ZnF_C2H2"/>
    <property type="match status" value="5"/>
</dbReference>
<accession>A0A9D4ZKT7</accession>
<dbReference type="GO" id="GO:0031519">
    <property type="term" value="C:PcG protein complex"/>
    <property type="evidence" value="ECO:0007669"/>
    <property type="project" value="TreeGrafter"/>
</dbReference>
<feature type="domain" description="C2H2-type" evidence="8">
    <location>
        <begin position="169"/>
        <end position="199"/>
    </location>
</feature>
<dbReference type="InterPro" id="IPR013087">
    <property type="entry name" value="Znf_C2H2_type"/>
</dbReference>
<dbReference type="SUPFAM" id="SSF57667">
    <property type="entry name" value="beta-beta-alpha zinc fingers"/>
    <property type="match status" value="4"/>
</dbReference>
<keyword evidence="2" id="KW-0677">Repeat</keyword>
<gene>
    <name evidence="9" type="ORF">GOP47_0007336</name>
</gene>
<feature type="compositionally biased region" description="Acidic residues" evidence="7">
    <location>
        <begin position="354"/>
        <end position="367"/>
    </location>
</feature>
<dbReference type="OrthoDB" id="3437960at2759"/>
<dbReference type="GO" id="GO:0000978">
    <property type="term" value="F:RNA polymerase II cis-regulatory region sequence-specific DNA binding"/>
    <property type="evidence" value="ECO:0007669"/>
    <property type="project" value="TreeGrafter"/>
</dbReference>
<dbReference type="PANTHER" id="PTHR14003">
    <property type="entry name" value="TRANSCRIPTIONAL REPRESSOR PROTEIN YY"/>
    <property type="match status" value="1"/>
</dbReference>
<protein>
    <recommendedName>
        <fullName evidence="8">C2H2-type domain-containing protein</fullName>
    </recommendedName>
</protein>
<feature type="domain" description="C2H2-type" evidence="8">
    <location>
        <begin position="139"/>
        <end position="168"/>
    </location>
</feature>
<feature type="domain" description="C2H2-type" evidence="8">
    <location>
        <begin position="109"/>
        <end position="138"/>
    </location>
</feature>
<organism evidence="9 10">
    <name type="scientific">Adiantum capillus-veneris</name>
    <name type="common">Maidenhair fern</name>
    <dbReference type="NCBI Taxonomy" id="13818"/>
    <lineage>
        <taxon>Eukaryota</taxon>
        <taxon>Viridiplantae</taxon>
        <taxon>Streptophyta</taxon>
        <taxon>Embryophyta</taxon>
        <taxon>Tracheophyta</taxon>
        <taxon>Polypodiopsida</taxon>
        <taxon>Polypodiidae</taxon>
        <taxon>Polypodiales</taxon>
        <taxon>Pteridineae</taxon>
        <taxon>Pteridaceae</taxon>
        <taxon>Vittarioideae</taxon>
        <taxon>Adiantum</taxon>
    </lineage>
</organism>
<keyword evidence="5" id="KW-0010">Activator</keyword>
<dbReference type="GO" id="GO:0000785">
    <property type="term" value="C:chromatin"/>
    <property type="evidence" value="ECO:0007669"/>
    <property type="project" value="TreeGrafter"/>
</dbReference>
<dbReference type="AlphaFoldDB" id="A0A9D4ZKT7"/>
<evidence type="ECO:0000256" key="1">
    <source>
        <dbReference type="ARBA" id="ARBA00022723"/>
    </source>
</evidence>
<dbReference type="Gene3D" id="3.30.160.60">
    <property type="entry name" value="Classic Zinc Finger"/>
    <property type="match status" value="5"/>
</dbReference>
<keyword evidence="4" id="KW-0862">Zinc</keyword>
<keyword evidence="1" id="KW-0479">Metal-binding</keyword>
<dbReference type="Pfam" id="PF00096">
    <property type="entry name" value="zf-C2H2"/>
    <property type="match status" value="5"/>
</dbReference>
<dbReference type="FunFam" id="3.30.160.60:FF:000125">
    <property type="entry name" value="Putative zinc finger protein 143"/>
    <property type="match status" value="1"/>
</dbReference>
<feature type="region of interest" description="Disordered" evidence="7">
    <location>
        <begin position="263"/>
        <end position="390"/>
    </location>
</feature>
<evidence type="ECO:0000313" key="9">
    <source>
        <dbReference type="EMBL" id="KAI5077512.1"/>
    </source>
</evidence>
<dbReference type="GO" id="GO:0008270">
    <property type="term" value="F:zinc ion binding"/>
    <property type="evidence" value="ECO:0007669"/>
    <property type="project" value="UniProtKB-KW"/>
</dbReference>
<dbReference type="PANTHER" id="PTHR14003:SF1">
    <property type="entry name" value="ZINC FINGER TRANSCRIPTION FACTOR YY1"/>
    <property type="match status" value="1"/>
</dbReference>
<dbReference type="PROSITE" id="PS50157">
    <property type="entry name" value="ZINC_FINGER_C2H2_2"/>
    <property type="match status" value="5"/>
</dbReference>
<dbReference type="InterPro" id="IPR036236">
    <property type="entry name" value="Znf_C2H2_sf"/>
</dbReference>
<evidence type="ECO:0000256" key="6">
    <source>
        <dbReference type="PROSITE-ProRule" id="PRU00042"/>
    </source>
</evidence>
<evidence type="ECO:0000256" key="4">
    <source>
        <dbReference type="ARBA" id="ARBA00022833"/>
    </source>
</evidence>
<feature type="domain" description="C2H2-type" evidence="8">
    <location>
        <begin position="236"/>
        <end position="266"/>
    </location>
</feature>
<feature type="compositionally biased region" description="Acidic residues" evidence="7">
    <location>
        <begin position="379"/>
        <end position="390"/>
    </location>
</feature>
<keyword evidence="3 6" id="KW-0863">Zinc-finger</keyword>
<comment type="caution">
    <text evidence="9">The sequence shown here is derived from an EMBL/GenBank/DDBJ whole genome shotgun (WGS) entry which is preliminary data.</text>
</comment>
<feature type="domain" description="C2H2-type" evidence="8">
    <location>
        <begin position="80"/>
        <end position="109"/>
    </location>
</feature>
<dbReference type="Proteomes" id="UP000886520">
    <property type="component" value="Chromosome 7"/>
</dbReference>
<reference evidence="9" key="1">
    <citation type="submission" date="2021-01" db="EMBL/GenBank/DDBJ databases">
        <title>Adiantum capillus-veneris genome.</title>
        <authorList>
            <person name="Fang Y."/>
            <person name="Liao Q."/>
        </authorList>
    </citation>
    <scope>NUCLEOTIDE SEQUENCE</scope>
    <source>
        <strain evidence="9">H3</strain>
        <tissue evidence="9">Leaf</tissue>
    </source>
</reference>
<dbReference type="FunFam" id="3.30.160.60:FF:000221">
    <property type="entry name" value="Zinc finger protein 410"/>
    <property type="match status" value="1"/>
</dbReference>